<organism evidence="2">
    <name type="scientific">Aphanomyces astaci</name>
    <name type="common">Crayfish plague agent</name>
    <dbReference type="NCBI Taxonomy" id="112090"/>
    <lineage>
        <taxon>Eukaryota</taxon>
        <taxon>Sar</taxon>
        <taxon>Stramenopiles</taxon>
        <taxon>Oomycota</taxon>
        <taxon>Saprolegniomycetes</taxon>
        <taxon>Saprolegniales</taxon>
        <taxon>Verrucalvaceae</taxon>
        <taxon>Aphanomyces</taxon>
    </lineage>
</organism>
<name>W4FU64_APHAT</name>
<dbReference type="RefSeq" id="XP_009840081.1">
    <property type="nucleotide sequence ID" value="XM_009841779.1"/>
</dbReference>
<keyword evidence="1" id="KW-0812">Transmembrane</keyword>
<reference evidence="2" key="1">
    <citation type="submission" date="2013-12" db="EMBL/GenBank/DDBJ databases">
        <title>The Genome Sequence of Aphanomyces astaci APO3.</title>
        <authorList>
            <consortium name="The Broad Institute Genomics Platform"/>
            <person name="Russ C."/>
            <person name="Tyler B."/>
            <person name="van West P."/>
            <person name="Dieguez-Uribeondo J."/>
            <person name="Young S.K."/>
            <person name="Zeng Q."/>
            <person name="Gargeya S."/>
            <person name="Fitzgerald M."/>
            <person name="Abouelleil A."/>
            <person name="Alvarado L."/>
            <person name="Chapman S.B."/>
            <person name="Gainer-Dewar J."/>
            <person name="Goldberg J."/>
            <person name="Griggs A."/>
            <person name="Gujja S."/>
            <person name="Hansen M."/>
            <person name="Howarth C."/>
            <person name="Imamovic A."/>
            <person name="Ireland A."/>
            <person name="Larimer J."/>
            <person name="McCowan C."/>
            <person name="Murphy C."/>
            <person name="Pearson M."/>
            <person name="Poon T.W."/>
            <person name="Priest M."/>
            <person name="Roberts A."/>
            <person name="Saif S."/>
            <person name="Shea T."/>
            <person name="Sykes S."/>
            <person name="Wortman J."/>
            <person name="Nusbaum C."/>
            <person name="Birren B."/>
        </authorList>
    </citation>
    <scope>NUCLEOTIDE SEQUENCE [LARGE SCALE GENOMIC DNA]</scope>
    <source>
        <strain evidence="2">APO3</strain>
    </source>
</reference>
<dbReference type="EMBL" id="KI913166">
    <property type="protein sequence ID" value="ETV70369.1"/>
    <property type="molecule type" value="Genomic_DNA"/>
</dbReference>
<accession>W4FU64</accession>
<proteinExistence type="predicted"/>
<dbReference type="AlphaFoldDB" id="W4FU64"/>
<evidence type="ECO:0000256" key="1">
    <source>
        <dbReference type="SAM" id="Phobius"/>
    </source>
</evidence>
<feature type="transmembrane region" description="Helical" evidence="1">
    <location>
        <begin position="33"/>
        <end position="53"/>
    </location>
</feature>
<sequence length="105" mass="11316">MCAQCPMAVGSFAQARSASCSTFDTMCAKGQIGLDTALAMGLLVMALVLWNSYDFQYCHKCSCGRFVAAMALMMAAAFFHAMCAGLTLLDLTDNHPWLKTTVESK</sequence>
<keyword evidence="1" id="KW-0472">Membrane</keyword>
<keyword evidence="1" id="KW-1133">Transmembrane helix</keyword>
<evidence type="ECO:0000313" key="2">
    <source>
        <dbReference type="EMBL" id="ETV70369.1"/>
    </source>
</evidence>
<protein>
    <submittedName>
        <fullName evidence="2">Uncharacterized protein</fullName>
    </submittedName>
</protein>
<dbReference type="VEuPathDB" id="FungiDB:H257_14053"/>
<gene>
    <name evidence="2" type="ORF">H257_14053</name>
</gene>
<feature type="transmembrane region" description="Helical" evidence="1">
    <location>
        <begin position="65"/>
        <end position="89"/>
    </location>
</feature>
<dbReference type="GeneID" id="20816049"/>